<keyword evidence="4" id="KW-0808">Transferase</keyword>
<keyword evidence="3 12" id="KW-0489">Methyltransferase</keyword>
<evidence type="ECO:0000256" key="5">
    <source>
        <dbReference type="ARBA" id="ARBA00022691"/>
    </source>
</evidence>
<dbReference type="EMBL" id="CCXY01000078">
    <property type="protein sequence ID" value="CEG11801.1"/>
    <property type="molecule type" value="Genomic_DNA"/>
</dbReference>
<reference evidence="12" key="1">
    <citation type="submission" date="2014-09" db="EMBL/GenBank/DDBJ databases">
        <authorList>
            <person name="Probst J Alexander"/>
        </authorList>
    </citation>
    <scope>NUCLEOTIDE SEQUENCE</scope>
</reference>
<evidence type="ECO:0000256" key="6">
    <source>
        <dbReference type="ARBA" id="ARBA00022747"/>
    </source>
</evidence>
<evidence type="ECO:0000256" key="10">
    <source>
        <dbReference type="SAM" id="MobiDB-lite"/>
    </source>
</evidence>
<evidence type="ECO:0000256" key="7">
    <source>
        <dbReference type="ARBA" id="ARBA00023125"/>
    </source>
</evidence>
<protein>
    <recommendedName>
        <fullName evidence="2">site-specific DNA-methyltransferase (cytosine-N(4)-specific)</fullName>
        <ecNumber evidence="2">2.1.1.113</ecNumber>
    </recommendedName>
</protein>
<evidence type="ECO:0000256" key="8">
    <source>
        <dbReference type="ARBA" id="ARBA00049120"/>
    </source>
</evidence>
<dbReference type="SUPFAM" id="SSF53335">
    <property type="entry name" value="S-adenosyl-L-methionine-dependent methyltransferases"/>
    <property type="match status" value="1"/>
</dbReference>
<dbReference type="InterPro" id="IPR002941">
    <property type="entry name" value="DNA_methylase_N4/N6"/>
</dbReference>
<keyword evidence="9" id="KW-0175">Coiled coil</keyword>
<keyword evidence="7" id="KW-0238">DNA-binding</keyword>
<dbReference type="InterPro" id="IPR001091">
    <property type="entry name" value="RM_Methyltransferase"/>
</dbReference>
<evidence type="ECO:0000256" key="3">
    <source>
        <dbReference type="ARBA" id="ARBA00022603"/>
    </source>
</evidence>
<dbReference type="PROSITE" id="PS00093">
    <property type="entry name" value="N4_MTASE"/>
    <property type="match status" value="1"/>
</dbReference>
<evidence type="ECO:0000256" key="2">
    <source>
        <dbReference type="ARBA" id="ARBA00012185"/>
    </source>
</evidence>
<dbReference type="GO" id="GO:0008170">
    <property type="term" value="F:N-methyltransferase activity"/>
    <property type="evidence" value="ECO:0007669"/>
    <property type="project" value="InterPro"/>
</dbReference>
<proteinExistence type="inferred from homology"/>
<dbReference type="GO" id="GO:0032259">
    <property type="term" value="P:methylation"/>
    <property type="evidence" value="ECO:0007669"/>
    <property type="project" value="UniProtKB-KW"/>
</dbReference>
<organism evidence="12">
    <name type="scientific">groundwater metagenome</name>
    <dbReference type="NCBI Taxonomy" id="717931"/>
    <lineage>
        <taxon>unclassified sequences</taxon>
        <taxon>metagenomes</taxon>
        <taxon>ecological metagenomes</taxon>
    </lineage>
</organism>
<dbReference type="PRINTS" id="PR00508">
    <property type="entry name" value="S21N4MTFRASE"/>
</dbReference>
<accession>A0A098E8H0</accession>
<feature type="region of interest" description="Disordered" evidence="10">
    <location>
        <begin position="262"/>
        <end position="285"/>
    </location>
</feature>
<feature type="coiled-coil region" evidence="9">
    <location>
        <begin position="230"/>
        <end position="257"/>
    </location>
</feature>
<dbReference type="GO" id="GO:0015667">
    <property type="term" value="F:site-specific DNA-methyltransferase (cytosine-N4-specific) activity"/>
    <property type="evidence" value="ECO:0007669"/>
    <property type="project" value="UniProtKB-EC"/>
</dbReference>
<feature type="domain" description="DNA methylase N-4/N-6" evidence="11">
    <location>
        <begin position="27"/>
        <end position="233"/>
    </location>
</feature>
<dbReference type="Pfam" id="PF01555">
    <property type="entry name" value="N6_N4_Mtase"/>
    <property type="match status" value="1"/>
</dbReference>
<evidence type="ECO:0000256" key="1">
    <source>
        <dbReference type="ARBA" id="ARBA00010203"/>
    </source>
</evidence>
<evidence type="ECO:0000256" key="9">
    <source>
        <dbReference type="SAM" id="Coils"/>
    </source>
</evidence>
<name>A0A098E8H0_9ZZZZ</name>
<dbReference type="InterPro" id="IPR029063">
    <property type="entry name" value="SAM-dependent_MTases_sf"/>
</dbReference>
<gene>
    <name evidence="12" type="ORF">MSIBF_A1690010</name>
</gene>
<dbReference type="AlphaFoldDB" id="A0A098E8H0"/>
<comment type="catalytic activity">
    <reaction evidence="8">
        <text>a 2'-deoxycytidine in DNA + S-adenosyl-L-methionine = an N(4)-methyl-2'-deoxycytidine in DNA + S-adenosyl-L-homocysteine + H(+)</text>
        <dbReference type="Rhea" id="RHEA:16857"/>
        <dbReference type="Rhea" id="RHEA-COMP:11369"/>
        <dbReference type="Rhea" id="RHEA-COMP:13674"/>
        <dbReference type="ChEBI" id="CHEBI:15378"/>
        <dbReference type="ChEBI" id="CHEBI:57856"/>
        <dbReference type="ChEBI" id="CHEBI:59789"/>
        <dbReference type="ChEBI" id="CHEBI:85452"/>
        <dbReference type="ChEBI" id="CHEBI:137933"/>
        <dbReference type="EC" id="2.1.1.113"/>
    </reaction>
</comment>
<keyword evidence="5" id="KW-0949">S-adenosyl-L-methionine</keyword>
<dbReference type="Gene3D" id="3.40.50.150">
    <property type="entry name" value="Vaccinia Virus protein VP39"/>
    <property type="match status" value="1"/>
</dbReference>
<dbReference type="InterPro" id="IPR017985">
    <property type="entry name" value="MeTrfase_CN4_CS"/>
</dbReference>
<evidence type="ECO:0000256" key="4">
    <source>
        <dbReference type="ARBA" id="ARBA00022679"/>
    </source>
</evidence>
<keyword evidence="6" id="KW-0680">Restriction system</keyword>
<comment type="similarity">
    <text evidence="1">Belongs to the N(4)/N(6)-methyltransferase family. N(4) subfamily.</text>
</comment>
<dbReference type="GO" id="GO:0009307">
    <property type="term" value="P:DNA restriction-modification system"/>
    <property type="evidence" value="ECO:0007669"/>
    <property type="project" value="UniProtKB-KW"/>
</dbReference>
<dbReference type="GO" id="GO:0003677">
    <property type="term" value="F:DNA binding"/>
    <property type="evidence" value="ECO:0007669"/>
    <property type="project" value="UniProtKB-KW"/>
</dbReference>
<evidence type="ECO:0000313" key="12">
    <source>
        <dbReference type="EMBL" id="CEG11801.1"/>
    </source>
</evidence>
<dbReference type="EC" id="2.1.1.113" evidence="2"/>
<sequence>MNQEECINKILLGDALRVLKTLPDEFIDVGVTSPPYNKGENKKGWLVKNVKYSGVTDKLPEEEYQKNQIEVLDEIFRITKRCGSFFYNHKIRWEKGQMLHPMDWLRKTKWAIKQEIIWDRMIAANIRGWRFWQVEERIYWLYKPRGANLIGEELKPKHALLTSIWRFPPERKNPHPAPFPLVLPIRAIYSIMDDKKGAVIDPYAGSGTTLVAAKILRHDYIGIENSREYFDFAGERIKNYENELKIAKEEISKHTVTKTFKERKENGENTGKYKPQNGRSDDITSEQITLKDMFESY</sequence>
<evidence type="ECO:0000259" key="11">
    <source>
        <dbReference type="Pfam" id="PF01555"/>
    </source>
</evidence>